<evidence type="ECO:0000313" key="2">
    <source>
        <dbReference type="EMBL" id="MED6193585.1"/>
    </source>
</evidence>
<dbReference type="PANTHER" id="PTHR37238:SF1">
    <property type="entry name" value="OS05G0532500 PROTEIN"/>
    <property type="match status" value="1"/>
</dbReference>
<keyword evidence="3" id="KW-1185">Reference proteome</keyword>
<feature type="region of interest" description="Disordered" evidence="1">
    <location>
        <begin position="1"/>
        <end position="56"/>
    </location>
</feature>
<evidence type="ECO:0000256" key="1">
    <source>
        <dbReference type="SAM" id="MobiDB-lite"/>
    </source>
</evidence>
<accession>A0ABU6X8S9</accession>
<feature type="compositionally biased region" description="Low complexity" evidence="1">
    <location>
        <begin position="7"/>
        <end position="27"/>
    </location>
</feature>
<reference evidence="2 3" key="1">
    <citation type="journal article" date="2023" name="Plants (Basel)">
        <title>Bridging the Gap: Combining Genomics and Transcriptomics Approaches to Understand Stylosanthes scabra, an Orphan Legume from the Brazilian Caatinga.</title>
        <authorList>
            <person name="Ferreira-Neto J.R.C."/>
            <person name="da Silva M.D."/>
            <person name="Binneck E."/>
            <person name="de Melo N.F."/>
            <person name="da Silva R.H."/>
            <person name="de Melo A.L.T.M."/>
            <person name="Pandolfi V."/>
            <person name="Bustamante F.O."/>
            <person name="Brasileiro-Vidal A.C."/>
            <person name="Benko-Iseppon A.M."/>
        </authorList>
    </citation>
    <scope>NUCLEOTIDE SEQUENCE [LARGE SCALE GENOMIC DNA]</scope>
    <source>
        <tissue evidence="2">Leaves</tissue>
    </source>
</reference>
<sequence>MKPRNPLTDLSNNNNLTAATTTSSKSKSFSHKNTNMKKKKKMESENANGGGESLKDEQDNALDHLLLIQSNLSSILHQVDELVVQAFKVKNVSNEGRKEIKSFSDFLSDMHSSLKPWVTRFQNDSDESNVSDSLEEPTMDSLISPSPLVSWHANCTIQRGRQMFMLTPLPISKKLSTKFREPSKSEFNKLASTSDVGTSTFFTLSRNMNDLLDSVVVKPTPAKPCPSLANKEANIQEPKRDNSILVMMTPRFKMSPPKSCVLLEPISEIHHLGDIKSRKSTPFPIGIHYSDSEDSESPSSGNDNDASQVLALKSKELKETQKIPKPEVGKRTIEASPCWLTSPPKSCVLLEPHDEKSMDMENAENDSSIQISDSVLSHQISKLKDEARMEKTPMWCEPQSTFRTGKRAGENTLKKELWTKFEAASSYGFQPKLPTVEKETPKGFLDLLEEASCDEKF</sequence>
<feature type="region of interest" description="Disordered" evidence="1">
    <location>
        <begin position="284"/>
        <end position="306"/>
    </location>
</feature>
<dbReference type="EMBL" id="JASCZI010211516">
    <property type="protein sequence ID" value="MED6193585.1"/>
    <property type="molecule type" value="Genomic_DNA"/>
</dbReference>
<name>A0ABU6X8S9_9FABA</name>
<feature type="compositionally biased region" description="Basic residues" evidence="1">
    <location>
        <begin position="28"/>
        <end position="41"/>
    </location>
</feature>
<protein>
    <submittedName>
        <fullName evidence="2">Uncharacterized protein</fullName>
    </submittedName>
</protein>
<dbReference type="Proteomes" id="UP001341840">
    <property type="component" value="Unassembled WGS sequence"/>
</dbReference>
<evidence type="ECO:0000313" key="3">
    <source>
        <dbReference type="Proteomes" id="UP001341840"/>
    </source>
</evidence>
<dbReference type="PANTHER" id="PTHR37238">
    <property type="entry name" value="OS05G0532500 PROTEIN"/>
    <property type="match status" value="1"/>
</dbReference>
<proteinExistence type="predicted"/>
<comment type="caution">
    <text evidence="2">The sequence shown here is derived from an EMBL/GenBank/DDBJ whole genome shotgun (WGS) entry which is preliminary data.</text>
</comment>
<organism evidence="2 3">
    <name type="scientific">Stylosanthes scabra</name>
    <dbReference type="NCBI Taxonomy" id="79078"/>
    <lineage>
        <taxon>Eukaryota</taxon>
        <taxon>Viridiplantae</taxon>
        <taxon>Streptophyta</taxon>
        <taxon>Embryophyta</taxon>
        <taxon>Tracheophyta</taxon>
        <taxon>Spermatophyta</taxon>
        <taxon>Magnoliopsida</taxon>
        <taxon>eudicotyledons</taxon>
        <taxon>Gunneridae</taxon>
        <taxon>Pentapetalae</taxon>
        <taxon>rosids</taxon>
        <taxon>fabids</taxon>
        <taxon>Fabales</taxon>
        <taxon>Fabaceae</taxon>
        <taxon>Papilionoideae</taxon>
        <taxon>50 kb inversion clade</taxon>
        <taxon>dalbergioids sensu lato</taxon>
        <taxon>Dalbergieae</taxon>
        <taxon>Pterocarpus clade</taxon>
        <taxon>Stylosanthes</taxon>
    </lineage>
</organism>
<gene>
    <name evidence="2" type="ORF">PIB30_020893</name>
</gene>